<dbReference type="Proteomes" id="UP000663832">
    <property type="component" value="Unassembled WGS sequence"/>
</dbReference>
<comment type="caution">
    <text evidence="7">The sequence shown here is derived from an EMBL/GenBank/DDBJ whole genome shotgun (WGS) entry which is preliminary data.</text>
</comment>
<feature type="transmembrane region" description="Helical" evidence="6">
    <location>
        <begin position="263"/>
        <end position="287"/>
    </location>
</feature>
<dbReference type="GO" id="GO:0005886">
    <property type="term" value="C:plasma membrane"/>
    <property type="evidence" value="ECO:0007669"/>
    <property type="project" value="TreeGrafter"/>
</dbReference>
<reference evidence="7" key="1">
    <citation type="submission" date="2021-02" db="EMBL/GenBank/DDBJ databases">
        <authorList>
            <person name="Nowell W R."/>
        </authorList>
    </citation>
    <scope>NUCLEOTIDE SEQUENCE</scope>
</reference>
<evidence type="ECO:0000313" key="9">
    <source>
        <dbReference type="Proteomes" id="UP000663832"/>
    </source>
</evidence>
<dbReference type="AlphaFoldDB" id="A0A813U921"/>
<dbReference type="Pfam" id="PF00335">
    <property type="entry name" value="Tetraspanin"/>
    <property type="match status" value="1"/>
</dbReference>
<evidence type="ECO:0000256" key="4">
    <source>
        <dbReference type="ARBA" id="ARBA00022989"/>
    </source>
</evidence>
<evidence type="ECO:0000313" key="8">
    <source>
        <dbReference type="EMBL" id="CAF1017557.1"/>
    </source>
</evidence>
<dbReference type="PIRSF" id="PIRSF002419">
    <property type="entry name" value="Tetraspanin"/>
    <property type="match status" value="1"/>
</dbReference>
<dbReference type="InterPro" id="IPR000301">
    <property type="entry name" value="Tetraspanin_animals"/>
</dbReference>
<keyword evidence="5 6" id="KW-0472">Membrane</keyword>
<evidence type="ECO:0000313" key="10">
    <source>
        <dbReference type="Proteomes" id="UP000663877"/>
    </source>
</evidence>
<evidence type="ECO:0000313" key="7">
    <source>
        <dbReference type="EMBL" id="CAF0824381.1"/>
    </source>
</evidence>
<accession>A0A813U921</accession>
<keyword evidence="4 6" id="KW-1133">Transmembrane helix</keyword>
<dbReference type="PANTHER" id="PTHR19282">
    <property type="entry name" value="TETRASPANIN"/>
    <property type="match status" value="1"/>
</dbReference>
<feature type="transmembrane region" description="Helical" evidence="6">
    <location>
        <begin position="65"/>
        <end position="87"/>
    </location>
</feature>
<dbReference type="PRINTS" id="PR00259">
    <property type="entry name" value="TMFOUR"/>
</dbReference>
<protein>
    <recommendedName>
        <fullName evidence="6">Tetraspanin</fullName>
    </recommendedName>
</protein>
<feature type="transmembrane region" description="Helical" evidence="6">
    <location>
        <begin position="15"/>
        <end position="40"/>
    </location>
</feature>
<evidence type="ECO:0000256" key="2">
    <source>
        <dbReference type="ARBA" id="ARBA00006840"/>
    </source>
</evidence>
<dbReference type="InterPro" id="IPR018499">
    <property type="entry name" value="Tetraspanin/Peripherin"/>
</dbReference>
<evidence type="ECO:0000256" key="6">
    <source>
        <dbReference type="RuleBase" id="RU361218"/>
    </source>
</evidence>
<dbReference type="PANTHER" id="PTHR19282:SF534">
    <property type="entry name" value="TETRASPANIN FAMILY-RELATED"/>
    <property type="match status" value="1"/>
</dbReference>
<keyword evidence="3 6" id="KW-0812">Transmembrane</keyword>
<evidence type="ECO:0000256" key="1">
    <source>
        <dbReference type="ARBA" id="ARBA00004141"/>
    </source>
</evidence>
<dbReference type="OrthoDB" id="6134317at2759"/>
<keyword evidence="9" id="KW-1185">Reference proteome</keyword>
<feature type="transmembrane region" description="Helical" evidence="6">
    <location>
        <begin position="99"/>
        <end position="122"/>
    </location>
</feature>
<dbReference type="InterPro" id="IPR008952">
    <property type="entry name" value="Tetraspanin_EC2_sf"/>
</dbReference>
<dbReference type="EMBL" id="CAJNOI010000018">
    <property type="protein sequence ID" value="CAF0824381.1"/>
    <property type="molecule type" value="Genomic_DNA"/>
</dbReference>
<name>A0A813U921_9BILA</name>
<comment type="subcellular location">
    <subcellularLocation>
        <location evidence="1 6">Membrane</location>
        <topology evidence="1 6">Multi-pass membrane protein</topology>
    </subcellularLocation>
</comment>
<dbReference type="Gene3D" id="1.10.1450.10">
    <property type="entry name" value="Tetraspanin"/>
    <property type="match status" value="1"/>
</dbReference>
<evidence type="ECO:0000256" key="3">
    <source>
        <dbReference type="ARBA" id="ARBA00022692"/>
    </source>
</evidence>
<proteinExistence type="inferred from homology"/>
<evidence type="ECO:0000256" key="5">
    <source>
        <dbReference type="ARBA" id="ARBA00023136"/>
    </source>
</evidence>
<dbReference type="Proteomes" id="UP000663877">
    <property type="component" value="Unassembled WGS sequence"/>
</dbReference>
<sequence>MGHGGMSCGMKTMRFVMVAFNIIFFLIGLALIAVGIYVLADPSLQKIKKIFPIDGNPELEQGLSYLTVIAIVILVLGGVLLIIGFLGCCGAMKQVKIFLILYGIIIGIIILFEVAITIYFVAFKSKFEDQIKPKLKDALQNTYEGPLGLISNTNVSKPSGISIAWDFIMYNFQCCGVYNRSDFDGTKKWNRTNIWANASLGNSTNFKYPLTCCNMGNVFTTNWNDFNSAQLQSAATCAMTGNNTYTIGCYDKFMDLINTAKTWIIIGAVLILVIELAAFIFAMALCCRKRKDTMYYSN</sequence>
<dbReference type="CDD" id="cd03156">
    <property type="entry name" value="uroplakin_I_like_LEL"/>
    <property type="match status" value="1"/>
</dbReference>
<comment type="similarity">
    <text evidence="2 6">Belongs to the tetraspanin (TM4SF) family.</text>
</comment>
<dbReference type="EMBL" id="CAJNOM010000087">
    <property type="protein sequence ID" value="CAF1017557.1"/>
    <property type="molecule type" value="Genomic_DNA"/>
</dbReference>
<gene>
    <name evidence="7" type="ORF">BJG266_LOCUS6444</name>
    <name evidence="8" type="ORF">QVE165_LOCUS15811</name>
</gene>
<organism evidence="7 10">
    <name type="scientific">Adineta steineri</name>
    <dbReference type="NCBI Taxonomy" id="433720"/>
    <lineage>
        <taxon>Eukaryota</taxon>
        <taxon>Metazoa</taxon>
        <taxon>Spiralia</taxon>
        <taxon>Gnathifera</taxon>
        <taxon>Rotifera</taxon>
        <taxon>Eurotatoria</taxon>
        <taxon>Bdelloidea</taxon>
        <taxon>Adinetida</taxon>
        <taxon>Adinetidae</taxon>
        <taxon>Adineta</taxon>
    </lineage>
</organism>
<dbReference type="SUPFAM" id="SSF48652">
    <property type="entry name" value="Tetraspanin"/>
    <property type="match status" value="1"/>
</dbReference>